<feature type="domain" description="SLH" evidence="1">
    <location>
        <begin position="111"/>
        <end position="174"/>
    </location>
</feature>
<dbReference type="InterPro" id="IPR001119">
    <property type="entry name" value="SLH_dom"/>
</dbReference>
<proteinExistence type="predicted"/>
<dbReference type="PROSITE" id="PS51272">
    <property type="entry name" value="SLH"/>
    <property type="match status" value="3"/>
</dbReference>
<feature type="domain" description="SLH" evidence="1">
    <location>
        <begin position="49"/>
        <end position="110"/>
    </location>
</feature>
<organism evidence="2 3">
    <name type="scientific">Kocuria marina subsp. indica</name>
    <dbReference type="NCBI Taxonomy" id="1049583"/>
    <lineage>
        <taxon>Bacteria</taxon>
        <taxon>Bacillati</taxon>
        <taxon>Actinomycetota</taxon>
        <taxon>Actinomycetes</taxon>
        <taxon>Micrococcales</taxon>
        <taxon>Micrococcaceae</taxon>
        <taxon>Kocuria</taxon>
    </lineage>
</organism>
<name>A0A6N9QZY3_9MICC</name>
<evidence type="ECO:0000259" key="1">
    <source>
        <dbReference type="PROSITE" id="PS51272"/>
    </source>
</evidence>
<dbReference type="PANTHER" id="PTHR43308">
    <property type="entry name" value="OUTER MEMBRANE PROTEIN ALPHA-RELATED"/>
    <property type="match status" value="1"/>
</dbReference>
<dbReference type="EMBL" id="WMHZ01000018">
    <property type="protein sequence ID" value="NDO78822.1"/>
    <property type="molecule type" value="Genomic_DNA"/>
</dbReference>
<dbReference type="Proteomes" id="UP000471026">
    <property type="component" value="Unassembled WGS sequence"/>
</dbReference>
<accession>A0A6N9QZY3</accession>
<dbReference type="AlphaFoldDB" id="A0A6N9QZY3"/>
<gene>
    <name evidence="2" type="ORF">GKZ75_11465</name>
</gene>
<comment type="caution">
    <text evidence="2">The sequence shown here is derived from an EMBL/GenBank/DDBJ whole genome shotgun (WGS) entry which is preliminary data.</text>
</comment>
<evidence type="ECO:0000313" key="3">
    <source>
        <dbReference type="Proteomes" id="UP000471026"/>
    </source>
</evidence>
<protein>
    <recommendedName>
        <fullName evidence="1">SLH domain-containing protein</fullName>
    </recommendedName>
</protein>
<reference evidence="2 3" key="1">
    <citation type="submission" date="2019-11" db="EMBL/GenBank/DDBJ databases">
        <title>Draft genome sequence of Kocuria indica DP-K7, a methyl red degrading Actinobacterium.</title>
        <authorList>
            <person name="Kumaran S."/>
            <person name="Tischler D."/>
            <person name="Ngo A.C.R."/>
            <person name="Schultes F."/>
        </authorList>
    </citation>
    <scope>NUCLEOTIDE SEQUENCE [LARGE SCALE GENOMIC DNA]</scope>
    <source>
        <strain evidence="2 3">DP-K7</strain>
    </source>
</reference>
<evidence type="ECO:0000313" key="2">
    <source>
        <dbReference type="EMBL" id="NDO78822.1"/>
    </source>
</evidence>
<feature type="domain" description="SLH" evidence="1">
    <location>
        <begin position="177"/>
        <end position="236"/>
    </location>
</feature>
<dbReference type="InterPro" id="IPR051465">
    <property type="entry name" value="Cell_Envelope_Struct_Comp"/>
</dbReference>
<dbReference type="Pfam" id="PF00395">
    <property type="entry name" value="SLH"/>
    <property type="match status" value="3"/>
</dbReference>
<sequence>MSRISDTRRVTKIATGAIVISMLTGVVPAQAVVHPHAAPQISQAPSMLPQAVRFTDTARNPFRTEIQWLADKSITTGYPDGTFRPAQPINRDAMAAFLYRMAGKPAFTAPKTSRFKDVRPGQAFYKEIHWLAAKGITTGYSDGTFRPGQPINRGSMAAFLYRYAGQPAFTAPKTSRFKDVRPGQAFYKEIHWLAARNITTGYQDRTFRPAQPIARDAMAAFLYRYTHPRWNAPKPNAGKATYLANLEATDNDGFYPEAGQIRGSTYARSITGEYYGN</sequence>